<feature type="domain" description="FAD-binding PCMH-type" evidence="4">
    <location>
        <begin position="125"/>
        <end position="308"/>
    </location>
</feature>
<dbReference type="Proteomes" id="UP000297245">
    <property type="component" value="Unassembled WGS sequence"/>
</dbReference>
<organism evidence="5 6">
    <name type="scientific">Dendrothele bispora (strain CBS 962.96)</name>
    <dbReference type="NCBI Taxonomy" id="1314807"/>
    <lineage>
        <taxon>Eukaryota</taxon>
        <taxon>Fungi</taxon>
        <taxon>Dikarya</taxon>
        <taxon>Basidiomycota</taxon>
        <taxon>Agaricomycotina</taxon>
        <taxon>Agaricomycetes</taxon>
        <taxon>Agaricomycetidae</taxon>
        <taxon>Agaricales</taxon>
        <taxon>Agaricales incertae sedis</taxon>
        <taxon>Dendrothele</taxon>
    </lineage>
</organism>
<dbReference type="EMBL" id="ML179101">
    <property type="protein sequence ID" value="THV00612.1"/>
    <property type="molecule type" value="Genomic_DNA"/>
</dbReference>
<keyword evidence="6" id="KW-1185">Reference proteome</keyword>
<reference evidence="5 6" key="1">
    <citation type="journal article" date="2019" name="Nat. Ecol. Evol.">
        <title>Megaphylogeny resolves global patterns of mushroom evolution.</title>
        <authorList>
            <person name="Varga T."/>
            <person name="Krizsan K."/>
            <person name="Foldi C."/>
            <person name="Dima B."/>
            <person name="Sanchez-Garcia M."/>
            <person name="Sanchez-Ramirez S."/>
            <person name="Szollosi G.J."/>
            <person name="Szarkandi J.G."/>
            <person name="Papp V."/>
            <person name="Albert L."/>
            <person name="Andreopoulos W."/>
            <person name="Angelini C."/>
            <person name="Antonin V."/>
            <person name="Barry K.W."/>
            <person name="Bougher N.L."/>
            <person name="Buchanan P."/>
            <person name="Buyck B."/>
            <person name="Bense V."/>
            <person name="Catcheside P."/>
            <person name="Chovatia M."/>
            <person name="Cooper J."/>
            <person name="Damon W."/>
            <person name="Desjardin D."/>
            <person name="Finy P."/>
            <person name="Geml J."/>
            <person name="Haridas S."/>
            <person name="Hughes K."/>
            <person name="Justo A."/>
            <person name="Karasinski D."/>
            <person name="Kautmanova I."/>
            <person name="Kiss B."/>
            <person name="Kocsube S."/>
            <person name="Kotiranta H."/>
            <person name="LaButti K.M."/>
            <person name="Lechner B.E."/>
            <person name="Liimatainen K."/>
            <person name="Lipzen A."/>
            <person name="Lukacs Z."/>
            <person name="Mihaltcheva S."/>
            <person name="Morgado L.N."/>
            <person name="Niskanen T."/>
            <person name="Noordeloos M.E."/>
            <person name="Ohm R.A."/>
            <person name="Ortiz-Santana B."/>
            <person name="Ovrebo C."/>
            <person name="Racz N."/>
            <person name="Riley R."/>
            <person name="Savchenko A."/>
            <person name="Shiryaev A."/>
            <person name="Soop K."/>
            <person name="Spirin V."/>
            <person name="Szebenyi C."/>
            <person name="Tomsovsky M."/>
            <person name="Tulloss R.E."/>
            <person name="Uehling J."/>
            <person name="Grigoriev I.V."/>
            <person name="Vagvolgyi C."/>
            <person name="Papp T."/>
            <person name="Martin F.M."/>
            <person name="Miettinen O."/>
            <person name="Hibbett D.S."/>
            <person name="Nagy L.G."/>
        </authorList>
    </citation>
    <scope>NUCLEOTIDE SEQUENCE [LARGE SCALE GENOMIC DNA]</scope>
    <source>
        <strain evidence="5 6">CBS 962.96</strain>
    </source>
</reference>
<sequence>MVLSLSLLLLVSASLAITVDPLNAIRSVTPQQWDALNATVGGSLFQAAPFARPCFENANVTTGVFDPNECQIVQENYLNATFRSGLPGNYEGSQWEGCPAMEQTCLLDTNDPFSPVPFTGRVCTQGSVPDYFVNIRYPSDAQAVFAFAKESKVRVVIKNSGHDNMGRSAGLNTLALRTTNLKNLTFMSEWVPEGCYDAAFRPAVAMGAGVTFRESYPFAEQYNISLPGGACPTVSPGGGYTLGGGHGMLGNAYGLSADRALQFKVVTPSGEFLTANECQNSDLWFALRGGGGGTFGVVLETVHLALPRDPVQIIQIQDFEASNQNIRAYMKIVIEHTKEWALQGWGGFVQLTEFQYINPLISEEEAIIAMQPLIDWATGVNATIIQKTHDSYVTYWAEFLAPFDSPTGVPYSYASRLIPDTNFDSEEAQKELLDTTLEVAAGHDSWFGFATTPYLYGENVNTSATPAWRNSLWHAIIQDNWNFNTTASQQLQILRNLSSSVDGYRRIAPNSGSYLNEADIFEPDFAQSFWGTNYNRLISIKEKYDPDHLLDCWHCVSFMGEDDPAFKCYL</sequence>
<accession>A0A4S8ME24</accession>
<feature type="chain" id="PRO_5020698936" evidence="3">
    <location>
        <begin position="17"/>
        <end position="570"/>
    </location>
</feature>
<feature type="signal peptide" evidence="3">
    <location>
        <begin position="1"/>
        <end position="16"/>
    </location>
</feature>
<evidence type="ECO:0000256" key="2">
    <source>
        <dbReference type="ARBA" id="ARBA00023002"/>
    </source>
</evidence>
<dbReference type="InterPro" id="IPR050432">
    <property type="entry name" value="FAD-linked_Oxidoreductases_BP"/>
</dbReference>
<dbReference type="Pfam" id="PF08031">
    <property type="entry name" value="BBE"/>
    <property type="match status" value="1"/>
</dbReference>
<dbReference type="OrthoDB" id="9983560at2759"/>
<gene>
    <name evidence="5" type="ORF">K435DRAFT_854539</name>
</gene>
<evidence type="ECO:0000256" key="1">
    <source>
        <dbReference type="ARBA" id="ARBA00005466"/>
    </source>
</evidence>
<dbReference type="InterPro" id="IPR012951">
    <property type="entry name" value="BBE"/>
</dbReference>
<protein>
    <submittedName>
        <fullName evidence="5">FAD binding domain-containing protein</fullName>
    </submittedName>
</protein>
<dbReference type="Gene3D" id="3.30.465.10">
    <property type="match status" value="2"/>
</dbReference>
<dbReference type="PANTHER" id="PTHR13878">
    <property type="entry name" value="GULONOLACTONE OXIDASE"/>
    <property type="match status" value="1"/>
</dbReference>
<dbReference type="InterPro" id="IPR016166">
    <property type="entry name" value="FAD-bd_PCMH"/>
</dbReference>
<dbReference type="InterPro" id="IPR006094">
    <property type="entry name" value="Oxid_FAD_bind_N"/>
</dbReference>
<evidence type="ECO:0000313" key="6">
    <source>
        <dbReference type="Proteomes" id="UP000297245"/>
    </source>
</evidence>
<dbReference type="InterPro" id="IPR016169">
    <property type="entry name" value="FAD-bd_PCMH_sub2"/>
</dbReference>
<evidence type="ECO:0000256" key="3">
    <source>
        <dbReference type="SAM" id="SignalP"/>
    </source>
</evidence>
<keyword evidence="3" id="KW-0732">Signal</keyword>
<evidence type="ECO:0000313" key="5">
    <source>
        <dbReference type="EMBL" id="THV00612.1"/>
    </source>
</evidence>
<dbReference type="Pfam" id="PF01565">
    <property type="entry name" value="FAD_binding_4"/>
    <property type="match status" value="1"/>
</dbReference>
<dbReference type="PANTHER" id="PTHR13878:SF91">
    <property type="entry name" value="FAD BINDING DOMAIN PROTEIN (AFU_ORTHOLOGUE AFUA_6G12070)-RELATED"/>
    <property type="match status" value="1"/>
</dbReference>
<dbReference type="GO" id="GO:0071949">
    <property type="term" value="F:FAD binding"/>
    <property type="evidence" value="ECO:0007669"/>
    <property type="project" value="InterPro"/>
</dbReference>
<dbReference type="GO" id="GO:0016491">
    <property type="term" value="F:oxidoreductase activity"/>
    <property type="evidence" value="ECO:0007669"/>
    <property type="project" value="UniProtKB-KW"/>
</dbReference>
<evidence type="ECO:0000259" key="4">
    <source>
        <dbReference type="PROSITE" id="PS51387"/>
    </source>
</evidence>
<dbReference type="AlphaFoldDB" id="A0A4S8ME24"/>
<comment type="similarity">
    <text evidence="1">Belongs to the oxygen-dependent FAD-linked oxidoreductase family.</text>
</comment>
<dbReference type="SUPFAM" id="SSF56176">
    <property type="entry name" value="FAD-binding/transporter-associated domain-like"/>
    <property type="match status" value="1"/>
</dbReference>
<dbReference type="InterPro" id="IPR036318">
    <property type="entry name" value="FAD-bd_PCMH-like_sf"/>
</dbReference>
<dbReference type="Gene3D" id="3.40.462.20">
    <property type="match status" value="1"/>
</dbReference>
<name>A0A4S8ME24_DENBC</name>
<proteinExistence type="inferred from homology"/>
<keyword evidence="2" id="KW-0560">Oxidoreductase</keyword>
<dbReference type="PROSITE" id="PS51387">
    <property type="entry name" value="FAD_PCMH"/>
    <property type="match status" value="1"/>
</dbReference>